<reference evidence="3" key="1">
    <citation type="submission" date="2023-08" db="EMBL/GenBank/DDBJ databases">
        <authorList>
            <person name="Alioto T."/>
            <person name="Alioto T."/>
            <person name="Gomez Garrido J."/>
        </authorList>
    </citation>
    <scope>NUCLEOTIDE SEQUENCE</scope>
</reference>
<dbReference type="AlphaFoldDB" id="A0AAV1GP12"/>
<dbReference type="PROSITE" id="PS51257">
    <property type="entry name" value="PROKAR_LIPOPROTEIN"/>
    <property type="match status" value="1"/>
</dbReference>
<dbReference type="Proteomes" id="UP001178508">
    <property type="component" value="Chromosome 15"/>
</dbReference>
<name>A0AAV1GP12_XYRNO</name>
<keyword evidence="2" id="KW-0732">Signal</keyword>
<evidence type="ECO:0000313" key="4">
    <source>
        <dbReference type="Proteomes" id="UP001178508"/>
    </source>
</evidence>
<gene>
    <name evidence="3" type="ORF">XNOV1_A039371</name>
</gene>
<feature type="signal peptide" evidence="2">
    <location>
        <begin position="1"/>
        <end position="23"/>
    </location>
</feature>
<dbReference type="Gene3D" id="2.60.40.3210">
    <property type="entry name" value="Zona pellucida, ZP-N domain"/>
    <property type="match status" value="1"/>
</dbReference>
<sequence>MKTKLHLCILWSVLSLGLLSCAADISKSTKDKTRVFRLGSPKLKPTKVLTTSGRKSSYRSPLLSQSNSLKADPTLAPATPISLRSREPKAKTRSDFAYLPDVSVTCSTSDFVTRVKPVFYGLGAAAEELRLGSSCRSNGVLRPTGDLLFAYPLTKCDAVRQVRSPHVKLSLDSMHRIESTVFDPPESYSRATWSTNSSSTMNLHQNVSQAELTRSMSTLNVVIKGTIMCTS</sequence>
<protein>
    <submittedName>
        <fullName evidence="3">Uncharacterized protein si:ch211-67f13.7</fullName>
    </submittedName>
</protein>
<proteinExistence type="predicted"/>
<keyword evidence="4" id="KW-1185">Reference proteome</keyword>
<evidence type="ECO:0000256" key="1">
    <source>
        <dbReference type="SAM" id="MobiDB-lite"/>
    </source>
</evidence>
<organism evidence="3 4">
    <name type="scientific">Xyrichtys novacula</name>
    <name type="common">Pearly razorfish</name>
    <name type="synonym">Hemipteronotus novacula</name>
    <dbReference type="NCBI Taxonomy" id="13765"/>
    <lineage>
        <taxon>Eukaryota</taxon>
        <taxon>Metazoa</taxon>
        <taxon>Chordata</taxon>
        <taxon>Craniata</taxon>
        <taxon>Vertebrata</taxon>
        <taxon>Euteleostomi</taxon>
        <taxon>Actinopterygii</taxon>
        <taxon>Neopterygii</taxon>
        <taxon>Teleostei</taxon>
        <taxon>Neoteleostei</taxon>
        <taxon>Acanthomorphata</taxon>
        <taxon>Eupercaria</taxon>
        <taxon>Labriformes</taxon>
        <taxon>Labridae</taxon>
        <taxon>Xyrichtys</taxon>
    </lineage>
</organism>
<evidence type="ECO:0000256" key="2">
    <source>
        <dbReference type="SAM" id="SignalP"/>
    </source>
</evidence>
<dbReference type="EMBL" id="OY660878">
    <property type="protein sequence ID" value="CAJ1073847.1"/>
    <property type="molecule type" value="Genomic_DNA"/>
</dbReference>
<feature type="compositionally biased region" description="Polar residues" evidence="1">
    <location>
        <begin position="49"/>
        <end position="69"/>
    </location>
</feature>
<accession>A0AAV1GP12</accession>
<feature type="chain" id="PRO_5043460575" evidence="2">
    <location>
        <begin position="24"/>
        <end position="231"/>
    </location>
</feature>
<evidence type="ECO:0000313" key="3">
    <source>
        <dbReference type="EMBL" id="CAJ1073847.1"/>
    </source>
</evidence>
<feature type="region of interest" description="Disordered" evidence="1">
    <location>
        <begin position="49"/>
        <end position="87"/>
    </location>
</feature>